<comment type="catalytic activity">
    <reaction evidence="15">
        <text>DNA(n) + a 2'-deoxyribonucleoside 5'-triphosphate = DNA(n+1) + diphosphate</text>
        <dbReference type="Rhea" id="RHEA:22508"/>
        <dbReference type="Rhea" id="RHEA-COMP:17339"/>
        <dbReference type="Rhea" id="RHEA-COMP:17340"/>
        <dbReference type="ChEBI" id="CHEBI:33019"/>
        <dbReference type="ChEBI" id="CHEBI:61560"/>
        <dbReference type="ChEBI" id="CHEBI:173112"/>
        <dbReference type="EC" id="2.7.7.7"/>
    </reaction>
</comment>
<keyword evidence="18" id="KW-1185">Reference proteome</keyword>
<dbReference type="InterPro" id="IPR012337">
    <property type="entry name" value="RNaseH-like_sf"/>
</dbReference>
<dbReference type="GO" id="GO:0006310">
    <property type="term" value="P:DNA recombination"/>
    <property type="evidence" value="ECO:0007669"/>
    <property type="project" value="UniProtKB-KW"/>
</dbReference>
<keyword evidence="8" id="KW-0694">RNA-binding</keyword>
<comment type="catalytic activity">
    <reaction evidence="14">
        <text>DNA(n) + a 2'-deoxyribonucleoside 5'-triphosphate = DNA(n+1) + diphosphate</text>
        <dbReference type="Rhea" id="RHEA:22508"/>
        <dbReference type="Rhea" id="RHEA-COMP:17339"/>
        <dbReference type="Rhea" id="RHEA-COMP:17340"/>
        <dbReference type="ChEBI" id="CHEBI:33019"/>
        <dbReference type="ChEBI" id="CHEBI:61560"/>
        <dbReference type="ChEBI" id="CHEBI:173112"/>
        <dbReference type="EC" id="2.7.7.49"/>
    </reaction>
</comment>
<proteinExistence type="predicted"/>
<evidence type="ECO:0000256" key="7">
    <source>
        <dbReference type="ARBA" id="ARBA00022842"/>
    </source>
</evidence>
<evidence type="ECO:0000313" key="17">
    <source>
        <dbReference type="EMBL" id="EMS20899.1"/>
    </source>
</evidence>
<evidence type="ECO:0000256" key="14">
    <source>
        <dbReference type="ARBA" id="ARBA00048173"/>
    </source>
</evidence>
<dbReference type="OrthoDB" id="2791290at2759"/>
<evidence type="ECO:0000256" key="11">
    <source>
        <dbReference type="ARBA" id="ARBA00022932"/>
    </source>
</evidence>
<evidence type="ECO:0000313" key="18">
    <source>
        <dbReference type="Proteomes" id="UP000016926"/>
    </source>
</evidence>
<dbReference type="GO" id="GO:0046872">
    <property type="term" value="F:metal ion binding"/>
    <property type="evidence" value="ECO:0007669"/>
    <property type="project" value="UniProtKB-KW"/>
</dbReference>
<keyword evidence="10" id="KW-0695">RNA-directed DNA polymerase</keyword>
<reference evidence="17 18" key="1">
    <citation type="journal article" date="2012" name="Nat. Commun.">
        <title>A multi-omic map of the lipid-producing yeast Rhodosporidium toruloides.</title>
        <authorList>
            <person name="Zhu Z."/>
            <person name="Zhang S."/>
            <person name="Liu H."/>
            <person name="Shen H."/>
            <person name="Lin X."/>
            <person name="Yang F."/>
            <person name="Zhou Y.J."/>
            <person name="Jin G."/>
            <person name="Ye M."/>
            <person name="Zou H."/>
            <person name="Zou H."/>
            <person name="Zhao Z.K."/>
        </authorList>
    </citation>
    <scope>NUCLEOTIDE SEQUENCE [LARGE SCALE GENOMIC DNA]</scope>
    <source>
        <strain evidence="17 18">NP11</strain>
    </source>
</reference>
<evidence type="ECO:0000256" key="10">
    <source>
        <dbReference type="ARBA" id="ARBA00022918"/>
    </source>
</evidence>
<dbReference type="GO" id="GO:0003964">
    <property type="term" value="F:RNA-directed DNA polymerase activity"/>
    <property type="evidence" value="ECO:0007669"/>
    <property type="project" value="UniProtKB-KW"/>
</dbReference>
<dbReference type="GO" id="GO:0004519">
    <property type="term" value="F:endonuclease activity"/>
    <property type="evidence" value="ECO:0007669"/>
    <property type="project" value="UniProtKB-KW"/>
</dbReference>
<keyword evidence="9" id="KW-0229">DNA integration</keyword>
<dbReference type="GO" id="GO:0032196">
    <property type="term" value="P:transposition"/>
    <property type="evidence" value="ECO:0007669"/>
    <property type="project" value="UniProtKB-KW"/>
</dbReference>
<dbReference type="Gene3D" id="3.30.420.10">
    <property type="entry name" value="Ribonuclease H-like superfamily/Ribonuclease H"/>
    <property type="match status" value="1"/>
</dbReference>
<protein>
    <submittedName>
        <fullName evidence="17">Retrotransposon</fullName>
    </submittedName>
</protein>
<evidence type="ECO:0000256" key="4">
    <source>
        <dbReference type="ARBA" id="ARBA00022723"/>
    </source>
</evidence>
<dbReference type="Proteomes" id="UP000016926">
    <property type="component" value="Unassembled WGS sequence"/>
</dbReference>
<dbReference type="GO" id="GO:0005634">
    <property type="term" value="C:nucleus"/>
    <property type="evidence" value="ECO:0007669"/>
    <property type="project" value="UniProtKB-ARBA"/>
</dbReference>
<feature type="domain" description="Integrase catalytic" evidence="16">
    <location>
        <begin position="1"/>
        <end position="149"/>
    </location>
</feature>
<evidence type="ECO:0000256" key="6">
    <source>
        <dbReference type="ARBA" id="ARBA00022801"/>
    </source>
</evidence>
<gene>
    <name evidence="17" type="ORF">RHTO_02154</name>
</gene>
<accession>M7XAX1</accession>
<dbReference type="InterPro" id="IPR001584">
    <property type="entry name" value="Integrase_cat-core"/>
</dbReference>
<keyword evidence="6" id="KW-0378">Hydrolase</keyword>
<keyword evidence="12" id="KW-0233">DNA recombination</keyword>
<dbReference type="GeneID" id="27366167"/>
<dbReference type="RefSeq" id="XP_016272018.1">
    <property type="nucleotide sequence ID" value="XM_016415832.1"/>
</dbReference>
<dbReference type="AlphaFoldDB" id="M7XAX1"/>
<dbReference type="HOGENOM" id="CLU_568764_0_0_1"/>
<dbReference type="GO" id="GO:0003887">
    <property type="term" value="F:DNA-directed DNA polymerase activity"/>
    <property type="evidence" value="ECO:0007669"/>
    <property type="project" value="UniProtKB-KW"/>
</dbReference>
<keyword evidence="1" id="KW-0815">Transposition</keyword>
<dbReference type="Pfam" id="PF07727">
    <property type="entry name" value="RVT_2"/>
    <property type="match status" value="1"/>
</dbReference>
<name>M7XAX1_RHOT1</name>
<keyword evidence="3" id="KW-0540">Nuclease</keyword>
<evidence type="ECO:0000256" key="2">
    <source>
        <dbReference type="ARBA" id="ARBA00022695"/>
    </source>
</evidence>
<keyword evidence="11" id="KW-0808">Transferase</keyword>
<evidence type="ECO:0000256" key="9">
    <source>
        <dbReference type="ARBA" id="ARBA00022908"/>
    </source>
</evidence>
<organism evidence="17 18">
    <name type="scientific">Rhodotorula toruloides (strain NP11)</name>
    <name type="common">Yeast</name>
    <name type="synonym">Rhodosporidium toruloides</name>
    <dbReference type="NCBI Taxonomy" id="1130832"/>
    <lineage>
        <taxon>Eukaryota</taxon>
        <taxon>Fungi</taxon>
        <taxon>Dikarya</taxon>
        <taxon>Basidiomycota</taxon>
        <taxon>Pucciniomycotina</taxon>
        <taxon>Microbotryomycetes</taxon>
        <taxon>Sporidiobolales</taxon>
        <taxon>Sporidiobolaceae</taxon>
        <taxon>Rhodotorula</taxon>
    </lineage>
</organism>
<dbReference type="eggNOG" id="KOG0017">
    <property type="taxonomic scope" value="Eukaryota"/>
</dbReference>
<dbReference type="InterPro" id="IPR039537">
    <property type="entry name" value="Retrotran_Ty1/copia-like"/>
</dbReference>
<sequence>MGLDLTGLETTTSASLSAALTYLLSHKAEFETSKVEVAQSTTLQTDNGSEYTSRAFRSFLAGRGITHRLSIPYTPEQNGLSEQAIRTVEEKVATLLTEADFSKKYRAEVFFFSFFALFIIENLPYSALASTAASRASKFRPADKCGTNRMLWLRNISFASRDYVPQMRDANDDEEHVQAKFQFFSPDNVPAGAAIALINAVEPSDIDDTQFEILSVPQTTLVTKKIYSAQWEEGMKEEWTGYQQQDVVLGTTHWHHTACNDPKAKTAQLKSMLVVQGVNAQVATAGDTVFVKQPRGFEVPGHEDYVYELKRAAYGLLQLGRAFHLKVKDKLDQLDFVSLSDGVALYIGRRGGDYVVLVIYVDDGLIAGKKALVEDVVGELQEDFDVTFGGPVDGKSFLGHDMKHDPQTGSVRVSIKSQIEKALKMHGFKNLKPLHMPIQPGIVYVKWDGEAIKPSEYLSAVGSLLFIAITRVDIQSLSAS</sequence>
<dbReference type="GO" id="GO:0003723">
    <property type="term" value="F:RNA binding"/>
    <property type="evidence" value="ECO:0007669"/>
    <property type="project" value="UniProtKB-KW"/>
</dbReference>
<evidence type="ECO:0000256" key="1">
    <source>
        <dbReference type="ARBA" id="ARBA00022578"/>
    </source>
</evidence>
<evidence type="ECO:0000256" key="13">
    <source>
        <dbReference type="ARBA" id="ARBA00023268"/>
    </source>
</evidence>
<evidence type="ECO:0000256" key="8">
    <source>
        <dbReference type="ARBA" id="ARBA00022884"/>
    </source>
</evidence>
<keyword evidence="7" id="KW-0460">Magnesium</keyword>
<dbReference type="PANTHER" id="PTHR42648">
    <property type="entry name" value="TRANSPOSASE, PUTATIVE-RELATED"/>
    <property type="match status" value="1"/>
</dbReference>
<evidence type="ECO:0000256" key="5">
    <source>
        <dbReference type="ARBA" id="ARBA00022759"/>
    </source>
</evidence>
<dbReference type="InterPro" id="IPR013103">
    <property type="entry name" value="RVT_2"/>
</dbReference>
<keyword evidence="11" id="KW-0239">DNA-directed DNA polymerase</keyword>
<dbReference type="GO" id="GO:0016787">
    <property type="term" value="F:hydrolase activity"/>
    <property type="evidence" value="ECO:0007669"/>
    <property type="project" value="UniProtKB-KW"/>
</dbReference>
<keyword evidence="2" id="KW-0548">Nucleotidyltransferase</keyword>
<evidence type="ECO:0000256" key="3">
    <source>
        <dbReference type="ARBA" id="ARBA00022722"/>
    </source>
</evidence>
<evidence type="ECO:0000256" key="15">
    <source>
        <dbReference type="ARBA" id="ARBA00049244"/>
    </source>
</evidence>
<dbReference type="SUPFAM" id="SSF53098">
    <property type="entry name" value="Ribonuclease H-like"/>
    <property type="match status" value="1"/>
</dbReference>
<dbReference type="GO" id="GO:0015074">
    <property type="term" value="P:DNA integration"/>
    <property type="evidence" value="ECO:0007669"/>
    <property type="project" value="UniProtKB-KW"/>
</dbReference>
<evidence type="ECO:0000259" key="16">
    <source>
        <dbReference type="PROSITE" id="PS50994"/>
    </source>
</evidence>
<dbReference type="PANTHER" id="PTHR42648:SF11">
    <property type="entry name" value="TRANSPOSON TY4-P GAG-POL POLYPROTEIN"/>
    <property type="match status" value="1"/>
</dbReference>
<dbReference type="EMBL" id="KB722658">
    <property type="protein sequence ID" value="EMS20899.1"/>
    <property type="molecule type" value="Genomic_DNA"/>
</dbReference>
<evidence type="ECO:0000256" key="12">
    <source>
        <dbReference type="ARBA" id="ARBA00023172"/>
    </source>
</evidence>
<keyword evidence="4" id="KW-0479">Metal-binding</keyword>
<dbReference type="InterPro" id="IPR036397">
    <property type="entry name" value="RNaseH_sf"/>
</dbReference>
<keyword evidence="13" id="KW-0511">Multifunctional enzyme</keyword>
<keyword evidence="5" id="KW-0255">Endonuclease</keyword>
<dbReference type="PROSITE" id="PS50994">
    <property type="entry name" value="INTEGRASE"/>
    <property type="match status" value="1"/>
</dbReference>